<evidence type="ECO:0000256" key="2">
    <source>
        <dbReference type="ARBA" id="ARBA00022630"/>
    </source>
</evidence>
<dbReference type="RefSeq" id="WP_149528861.1">
    <property type="nucleotide sequence ID" value="NZ_AP018929.1"/>
</dbReference>
<evidence type="ECO:0000313" key="13">
    <source>
        <dbReference type="Proteomes" id="UP000325030"/>
    </source>
</evidence>
<dbReference type="EMBL" id="AP018930">
    <property type="protein sequence ID" value="BBG28195.1"/>
    <property type="molecule type" value="Genomic_DNA"/>
</dbReference>
<keyword evidence="12" id="KW-1185">Reference proteome</keyword>
<dbReference type="NCBIfam" id="NF041080">
    <property type="entry name" value="DGGGPL_reductase"/>
    <property type="match status" value="1"/>
</dbReference>
<evidence type="ECO:0000256" key="5">
    <source>
        <dbReference type="ARBA" id="ARBA00023098"/>
    </source>
</evidence>
<dbReference type="PANTHER" id="PTHR42685:SF18">
    <property type="entry name" value="DIGERANYLGERANYLGLYCEROPHOSPHOLIPID REDUCTASE"/>
    <property type="match status" value="1"/>
</dbReference>
<evidence type="ECO:0000256" key="6">
    <source>
        <dbReference type="ARBA" id="ARBA00023209"/>
    </source>
</evidence>
<accession>A0A510DYW1</accession>
<feature type="domain" description="FAD dependent oxidoreductase" evidence="8">
    <location>
        <begin position="7"/>
        <end position="37"/>
    </location>
</feature>
<name>A0A510E6M3_9CREN</name>
<keyword evidence="7" id="KW-1208">Phospholipid metabolism</keyword>
<keyword evidence="6" id="KW-0594">Phospholipid biosynthesis</keyword>
<accession>A0A510E6M3</accession>
<dbReference type="Gene3D" id="3.50.50.60">
    <property type="entry name" value="FAD/NAD(P)-binding domain"/>
    <property type="match status" value="1"/>
</dbReference>
<keyword evidence="1" id="KW-0444">Lipid biosynthesis</keyword>
<dbReference type="InterPro" id="IPR054715">
    <property type="entry name" value="GGR_cat"/>
</dbReference>
<dbReference type="NCBIfam" id="TIGR02032">
    <property type="entry name" value="GG-red-SF"/>
    <property type="match status" value="1"/>
</dbReference>
<dbReference type="GeneID" id="41719021"/>
<dbReference type="AlphaFoldDB" id="A0A510E6M3"/>
<dbReference type="InterPro" id="IPR054906">
    <property type="entry name" value="DGGGPL_red"/>
</dbReference>
<dbReference type="InterPro" id="IPR036188">
    <property type="entry name" value="FAD/NAD-bd_sf"/>
</dbReference>
<keyword evidence="3" id="KW-0274">FAD</keyword>
<dbReference type="InterPro" id="IPR011777">
    <property type="entry name" value="Geranylgeranyl_Rdtase_fam"/>
</dbReference>
<dbReference type="PRINTS" id="PR00420">
    <property type="entry name" value="RNGMNOXGNASE"/>
</dbReference>
<evidence type="ECO:0000313" key="10">
    <source>
        <dbReference type="EMBL" id="BBG25401.1"/>
    </source>
</evidence>
<dbReference type="STRING" id="1294262.GCA_001316085_00680"/>
<dbReference type="SUPFAM" id="SSF51905">
    <property type="entry name" value="FAD/NAD(P)-binding domain"/>
    <property type="match status" value="1"/>
</dbReference>
<evidence type="ECO:0000259" key="9">
    <source>
        <dbReference type="Pfam" id="PF22578"/>
    </source>
</evidence>
<evidence type="ECO:0000259" key="8">
    <source>
        <dbReference type="Pfam" id="PF01266"/>
    </source>
</evidence>
<sequence>MKDLKYDVLIIGGGIAGSSTAWHLAGKGIKILLIDSKPWNRIGDKPCGDAVSKEHFDNLGLPYPEGNQLEGKIEGIKLYSPDMKTEWTVKGEGFELNAPAYTQRLLKEAENRGVEVMDNTTSMKPLVEGGRVVGSVIFNRRTNETLEVRANVTVDATGYSMSFRSKLPQPLPVTEPLDDKDTDVAYREVLYTKDEIEDYKYLKIFVSQKASPGGYWWYFPKGADKVNVGLGIQGGMGYPSIHEFYHKYLDTYASDVDKNRLVVKGGALVPTRRPLASIVWDGMAVIGDSAFTVNPVHGGGKGSAMISGFCVARSIMNAVEKGDYSKESMWDANMCYIQRYGAKQASLDLFRRFLQRLSDDDIDYGMRKKVIKEEDLLTASEKGDLQLSVAEKATRVIAGLGRPSLLMKLKSVAEYMKKIKEHYAEYPSNPEDLMKWKSVTDSLILEFNKTI</sequence>
<keyword evidence="5" id="KW-0443">Lipid metabolism</keyword>
<evidence type="ECO:0000256" key="1">
    <source>
        <dbReference type="ARBA" id="ARBA00022516"/>
    </source>
</evidence>
<reference evidence="11 12" key="2">
    <citation type="journal article" date="2020" name="Int. J. Syst. Evol. Microbiol.">
        <title>Sulfuracidifex tepidarius gen. nov., sp. nov. and transfer of Sulfolobus metallicus Huber and Stetter 1992 to the genus Sulfuracidifex as Sulfuracidifex metallicus comb. nov.</title>
        <authorList>
            <person name="Itoh T."/>
            <person name="Miura T."/>
            <person name="Sakai H.D."/>
            <person name="Kato S."/>
            <person name="Ohkuma M."/>
            <person name="Takashina T."/>
        </authorList>
    </citation>
    <scope>NUCLEOTIDE SEQUENCE</scope>
    <source>
        <strain evidence="10 12">IC-006</strain>
        <strain evidence="11">IC-007</strain>
    </source>
</reference>
<feature type="domain" description="Digeranylgeranylglycerophospholipid reductase catalytic" evidence="9">
    <location>
        <begin position="181"/>
        <end position="269"/>
    </location>
</feature>
<dbReference type="Proteomes" id="UP000322983">
    <property type="component" value="Chromosome"/>
</dbReference>
<evidence type="ECO:0000256" key="4">
    <source>
        <dbReference type="ARBA" id="ARBA00023002"/>
    </source>
</evidence>
<reference evidence="13" key="1">
    <citation type="submission" date="2018-09" db="EMBL/GenBank/DDBJ databases">
        <title>Complete Genome Sequencing of Sulfolobus sp. JCM 16834.</title>
        <authorList>
            <person name="Kato S."/>
            <person name="Itoh T."/>
            <person name="Ohkuma M."/>
        </authorList>
    </citation>
    <scope>NUCLEOTIDE SEQUENCE [LARGE SCALE GENOMIC DNA]</scope>
    <source>
        <strain evidence="13">IC-007</strain>
    </source>
</reference>
<dbReference type="Pfam" id="PF01266">
    <property type="entry name" value="DAO"/>
    <property type="match status" value="1"/>
</dbReference>
<dbReference type="GO" id="GO:0008654">
    <property type="term" value="P:phospholipid biosynthetic process"/>
    <property type="evidence" value="ECO:0007669"/>
    <property type="project" value="UniProtKB-KW"/>
</dbReference>
<evidence type="ECO:0000256" key="7">
    <source>
        <dbReference type="ARBA" id="ARBA00023264"/>
    </source>
</evidence>
<protein>
    <submittedName>
        <fullName evidence="11">Digeranylgeranylglycerophospholipid reductase</fullName>
    </submittedName>
</protein>
<dbReference type="Pfam" id="PF22578">
    <property type="entry name" value="GGR_cat"/>
    <property type="match status" value="1"/>
</dbReference>
<dbReference type="InterPro" id="IPR006076">
    <property type="entry name" value="FAD-dep_OxRdtase"/>
</dbReference>
<keyword evidence="4" id="KW-0560">Oxidoreductase</keyword>
<dbReference type="PANTHER" id="PTHR42685">
    <property type="entry name" value="GERANYLGERANYL DIPHOSPHATE REDUCTASE"/>
    <property type="match status" value="1"/>
</dbReference>
<evidence type="ECO:0000256" key="3">
    <source>
        <dbReference type="ARBA" id="ARBA00022827"/>
    </source>
</evidence>
<keyword evidence="2" id="KW-0285">Flavoprotein</keyword>
<gene>
    <name evidence="10" type="ORF">IC006_2737</name>
    <name evidence="11" type="ORF">IC007_2751</name>
</gene>
<dbReference type="OrthoDB" id="6062at2157"/>
<organism evidence="11 13">
    <name type="scientific">Sulfuracidifex tepidarius</name>
    <dbReference type="NCBI Taxonomy" id="1294262"/>
    <lineage>
        <taxon>Archaea</taxon>
        <taxon>Thermoproteota</taxon>
        <taxon>Thermoprotei</taxon>
        <taxon>Sulfolobales</taxon>
        <taxon>Sulfolobaceae</taxon>
        <taxon>Sulfuracidifex</taxon>
    </lineage>
</organism>
<evidence type="ECO:0000313" key="11">
    <source>
        <dbReference type="EMBL" id="BBG28195.1"/>
    </source>
</evidence>
<proteinExistence type="predicted"/>
<dbReference type="InterPro" id="IPR050407">
    <property type="entry name" value="Geranylgeranyl_reductase"/>
</dbReference>
<evidence type="ECO:0000313" key="12">
    <source>
        <dbReference type="Proteomes" id="UP000322983"/>
    </source>
</evidence>
<dbReference type="Proteomes" id="UP000325030">
    <property type="component" value="Chromosome"/>
</dbReference>
<dbReference type="EMBL" id="AP018929">
    <property type="protein sequence ID" value="BBG25401.1"/>
    <property type="molecule type" value="Genomic_DNA"/>
</dbReference>
<dbReference type="GO" id="GO:0016628">
    <property type="term" value="F:oxidoreductase activity, acting on the CH-CH group of donors, NAD or NADP as acceptor"/>
    <property type="evidence" value="ECO:0007669"/>
    <property type="project" value="InterPro"/>
</dbReference>
<dbReference type="KEGG" id="step:IC006_2737"/>